<comment type="caution">
    <text evidence="3">The sequence shown here is derived from an EMBL/GenBank/DDBJ whole genome shotgun (WGS) entry which is preliminary data.</text>
</comment>
<dbReference type="InterPro" id="IPR007527">
    <property type="entry name" value="Znf_SWIM"/>
</dbReference>
<keyword evidence="4" id="KW-1185">Reference proteome</keyword>
<evidence type="ECO:0000256" key="1">
    <source>
        <dbReference type="PROSITE-ProRule" id="PRU00325"/>
    </source>
</evidence>
<dbReference type="PROSITE" id="PS50966">
    <property type="entry name" value="ZF_SWIM"/>
    <property type="match status" value="1"/>
</dbReference>
<proteinExistence type="predicted"/>
<keyword evidence="1" id="KW-0479">Metal-binding</keyword>
<organism evidence="3 4">
    <name type="scientific">Gossypium arboreum</name>
    <name type="common">Tree cotton</name>
    <name type="synonym">Gossypium nanking</name>
    <dbReference type="NCBI Taxonomy" id="29729"/>
    <lineage>
        <taxon>Eukaryota</taxon>
        <taxon>Viridiplantae</taxon>
        <taxon>Streptophyta</taxon>
        <taxon>Embryophyta</taxon>
        <taxon>Tracheophyta</taxon>
        <taxon>Spermatophyta</taxon>
        <taxon>Magnoliopsida</taxon>
        <taxon>eudicotyledons</taxon>
        <taxon>Gunneridae</taxon>
        <taxon>Pentapetalae</taxon>
        <taxon>rosids</taxon>
        <taxon>malvids</taxon>
        <taxon>Malvales</taxon>
        <taxon>Malvaceae</taxon>
        <taxon>Malvoideae</taxon>
        <taxon>Gossypium</taxon>
    </lineage>
</organism>
<dbReference type="Proteomes" id="UP001358586">
    <property type="component" value="Chromosome 11"/>
</dbReference>
<evidence type="ECO:0000259" key="2">
    <source>
        <dbReference type="PROSITE" id="PS50966"/>
    </source>
</evidence>
<dbReference type="EMBL" id="JARKNE010000011">
    <property type="protein sequence ID" value="KAK5784329.1"/>
    <property type="molecule type" value="Genomic_DNA"/>
</dbReference>
<feature type="domain" description="SWIM-type" evidence="2">
    <location>
        <begin position="86"/>
        <end position="118"/>
    </location>
</feature>
<name>A0ABR0N194_GOSAR</name>
<gene>
    <name evidence="3" type="ORF">PVK06_038852</name>
</gene>
<evidence type="ECO:0000313" key="3">
    <source>
        <dbReference type="EMBL" id="KAK5784329.1"/>
    </source>
</evidence>
<keyword evidence="1" id="KW-0862">Zinc</keyword>
<accession>A0ABR0N194</accession>
<dbReference type="PANTHER" id="PTHR31973:SF195">
    <property type="entry name" value="MUDR FAMILY TRANSPOSASE"/>
    <property type="match status" value="1"/>
</dbReference>
<sequence length="172" mass="19975">MVIRVIHAIHLIAVTQDGNLDVIPITFAIVESKNFEYWEFFLSNLRRHVVRQDNVCLISDRSTRLVVVVRCSGVLRSRSGLLPKSYAVDLRNKHCECSRFQTLRYLCAHVNAACAYEKLDVKHFIDEVYMLQCTLHIWGNEFPVMPDVSNWEAPSFAFKMLLNRSLRRHPKG</sequence>
<evidence type="ECO:0000313" key="4">
    <source>
        <dbReference type="Proteomes" id="UP001358586"/>
    </source>
</evidence>
<keyword evidence="1" id="KW-0863">Zinc-finger</keyword>
<dbReference type="PANTHER" id="PTHR31973">
    <property type="entry name" value="POLYPROTEIN, PUTATIVE-RELATED"/>
    <property type="match status" value="1"/>
</dbReference>
<reference evidence="3 4" key="1">
    <citation type="submission" date="2023-03" db="EMBL/GenBank/DDBJ databases">
        <title>WGS of Gossypium arboreum.</title>
        <authorList>
            <person name="Yu D."/>
        </authorList>
    </citation>
    <scope>NUCLEOTIDE SEQUENCE [LARGE SCALE GENOMIC DNA]</scope>
    <source>
        <tissue evidence="3">Leaf</tissue>
    </source>
</reference>
<protein>
    <recommendedName>
        <fullName evidence="2">SWIM-type domain-containing protein</fullName>
    </recommendedName>
</protein>